<sequence>MYKDEDFIKLSKNYDVKITEVNQSSFDQEESLIEVVTELNDEQLLKFKEIYGNSNFGNENGLEFKVSDHKVTFKAGNVNKFNNVFSLISSYKPNYF</sequence>
<dbReference type="Proteomes" id="UP000030487">
    <property type="component" value="Unassembled WGS sequence"/>
</dbReference>
<organism evidence="1 2">
    <name type="scientific">Lysinibacillus boronitolerans JCM 21713 = 10a = NBRC 103108</name>
    <dbReference type="NCBI Taxonomy" id="1294264"/>
    <lineage>
        <taxon>Bacteria</taxon>
        <taxon>Bacillati</taxon>
        <taxon>Bacillota</taxon>
        <taxon>Bacilli</taxon>
        <taxon>Bacillales</taxon>
        <taxon>Bacillaceae</taxon>
        <taxon>Lysinibacillus</taxon>
    </lineage>
</organism>
<name>A0ABR4XYC5_9BACI</name>
<dbReference type="RefSeq" id="WP_036079340.1">
    <property type="nucleotide sequence ID" value="NZ_AVCW01000004.1"/>
</dbReference>
<proteinExistence type="predicted"/>
<evidence type="ECO:0000313" key="1">
    <source>
        <dbReference type="EMBL" id="KGR83192.1"/>
    </source>
</evidence>
<evidence type="ECO:0000313" key="2">
    <source>
        <dbReference type="Proteomes" id="UP000030487"/>
    </source>
</evidence>
<accession>A0ABR4XYC5</accession>
<gene>
    <name evidence="1" type="ORF">CD31_17595</name>
</gene>
<keyword evidence="2" id="KW-1185">Reference proteome</keyword>
<protein>
    <submittedName>
        <fullName evidence="1">Uncharacterized protein</fullName>
    </submittedName>
</protein>
<dbReference type="EMBL" id="JPVR01000078">
    <property type="protein sequence ID" value="KGR83192.1"/>
    <property type="molecule type" value="Genomic_DNA"/>
</dbReference>
<reference evidence="1 2" key="1">
    <citation type="submission" date="2014-02" db="EMBL/GenBank/DDBJ databases">
        <title>Draft genome sequence of Lysinibacillus boronitolerans NBRC 103108.</title>
        <authorList>
            <person name="Zhang F."/>
            <person name="Wang G."/>
            <person name="Zhang L."/>
        </authorList>
    </citation>
    <scope>NUCLEOTIDE SEQUENCE [LARGE SCALE GENOMIC DNA]</scope>
    <source>
        <strain evidence="1 2">NBRC 103108</strain>
    </source>
</reference>
<comment type="caution">
    <text evidence="1">The sequence shown here is derived from an EMBL/GenBank/DDBJ whole genome shotgun (WGS) entry which is preliminary data.</text>
</comment>